<dbReference type="Pfam" id="PF00756">
    <property type="entry name" value="Esterase"/>
    <property type="match status" value="1"/>
</dbReference>
<dbReference type="SUPFAM" id="SSF53474">
    <property type="entry name" value="alpha/beta-Hydrolases"/>
    <property type="match status" value="1"/>
</dbReference>
<comment type="caution">
    <text evidence="1">The sequence shown here is derived from an EMBL/GenBank/DDBJ whole genome shotgun (WGS) entry which is preliminary data.</text>
</comment>
<name>A0A0J1GRT4_9GAMM</name>
<gene>
    <name evidence="1" type="ORF">ABT58_04825</name>
</gene>
<keyword evidence="2" id="KW-1185">Reference proteome</keyword>
<dbReference type="InterPro" id="IPR000801">
    <property type="entry name" value="Esterase-like"/>
</dbReference>
<dbReference type="AlphaFoldDB" id="A0A0J1GRT4"/>
<sequence>MVILPHFAMPQLNKTRTVRIYLPADYAEEARHYPVIYMHDGQNVFEPHLCISGMSWQAGEHLDALQQQNDFSGAILVAVDCSSDREQFGRRDEYSPWPYEPQPALANWSESAIAQGGEGNAYCRFLIDTLKPYIDQHYRTLPDREHTTIAGSSMGGFISLYALLTYPETFSQAGVFSPAFWFAETAMKTLIAATSRDFLMDWPVKIYMDIGTNESSDPSNPAFPALYYDLAVDIADQLQQLSPAVNCRFDVDHEGIHSESAWAARFPAFLQYCFTNGHTCFATK</sequence>
<organism evidence="1 2">
    <name type="scientific">Photobacterium aphoticum</name>
    <dbReference type="NCBI Taxonomy" id="754436"/>
    <lineage>
        <taxon>Bacteria</taxon>
        <taxon>Pseudomonadati</taxon>
        <taxon>Pseudomonadota</taxon>
        <taxon>Gammaproteobacteria</taxon>
        <taxon>Vibrionales</taxon>
        <taxon>Vibrionaceae</taxon>
        <taxon>Photobacterium</taxon>
    </lineage>
</organism>
<proteinExistence type="predicted"/>
<dbReference type="PANTHER" id="PTHR48098">
    <property type="entry name" value="ENTEROCHELIN ESTERASE-RELATED"/>
    <property type="match status" value="1"/>
</dbReference>
<dbReference type="Proteomes" id="UP000036426">
    <property type="component" value="Unassembled WGS sequence"/>
</dbReference>
<evidence type="ECO:0000313" key="2">
    <source>
        <dbReference type="Proteomes" id="UP000036426"/>
    </source>
</evidence>
<dbReference type="PATRIC" id="fig|754436.4.peg.1026"/>
<protein>
    <recommendedName>
        <fullName evidence="3">Carbohydrate esterase</fullName>
    </recommendedName>
</protein>
<accession>A0A0J1GRT4</accession>
<dbReference type="InterPro" id="IPR050583">
    <property type="entry name" value="Mycobacterial_A85_antigen"/>
</dbReference>
<dbReference type="EMBL" id="LDOV01000010">
    <property type="protein sequence ID" value="KLV02134.1"/>
    <property type="molecule type" value="Genomic_DNA"/>
</dbReference>
<evidence type="ECO:0008006" key="3">
    <source>
        <dbReference type="Google" id="ProtNLM"/>
    </source>
</evidence>
<evidence type="ECO:0000313" key="1">
    <source>
        <dbReference type="EMBL" id="KLV02134.1"/>
    </source>
</evidence>
<dbReference type="Gene3D" id="3.40.50.1820">
    <property type="entry name" value="alpha/beta hydrolase"/>
    <property type="match status" value="1"/>
</dbReference>
<dbReference type="InterPro" id="IPR029058">
    <property type="entry name" value="AB_hydrolase_fold"/>
</dbReference>
<reference evidence="1 2" key="1">
    <citation type="submission" date="2015-05" db="EMBL/GenBank/DDBJ databases">
        <title>Photobacterium galathea sp. nov.</title>
        <authorList>
            <person name="Machado H."/>
            <person name="Gram L."/>
        </authorList>
    </citation>
    <scope>NUCLEOTIDE SEQUENCE [LARGE SCALE GENOMIC DNA]</scope>
    <source>
        <strain evidence="1 2">DSM 25995</strain>
    </source>
</reference>
<dbReference type="PANTHER" id="PTHR48098:SF6">
    <property type="entry name" value="FERRI-BACILLIBACTIN ESTERASE BESA"/>
    <property type="match status" value="1"/>
</dbReference>